<comment type="caution">
    <text evidence="1">The sequence shown here is derived from an EMBL/GenBank/DDBJ whole genome shotgun (WGS) entry which is preliminary data.</text>
</comment>
<sequence>MARTYEYWSIKNGEDVAINLSVVSFSLSKGNFSCRAADPEEYFGHCEIEWESKDDTGHLSDFDIAQMEEWLVNEHSEYLADQAYYD</sequence>
<dbReference type="AlphaFoldDB" id="A0A921TA93"/>
<proteinExistence type="predicted"/>
<evidence type="ECO:0000313" key="2">
    <source>
        <dbReference type="Proteomes" id="UP000752172"/>
    </source>
</evidence>
<dbReference type="EMBL" id="DYTS01000402">
    <property type="protein sequence ID" value="HJH21632.1"/>
    <property type="molecule type" value="Genomic_DNA"/>
</dbReference>
<organism evidence="1 2">
    <name type="scientific">Pseudomonas lactis</name>
    <dbReference type="NCBI Taxonomy" id="1615674"/>
    <lineage>
        <taxon>Bacteria</taxon>
        <taxon>Pseudomonadati</taxon>
        <taxon>Pseudomonadota</taxon>
        <taxon>Gammaproteobacteria</taxon>
        <taxon>Pseudomonadales</taxon>
        <taxon>Pseudomonadaceae</taxon>
        <taxon>Pseudomonas</taxon>
    </lineage>
</organism>
<reference evidence="1" key="1">
    <citation type="journal article" date="2021" name="PeerJ">
        <title>Extensive microbial diversity within the chicken gut microbiome revealed by metagenomics and culture.</title>
        <authorList>
            <person name="Gilroy R."/>
            <person name="Ravi A."/>
            <person name="Getino M."/>
            <person name="Pursley I."/>
            <person name="Horton D.L."/>
            <person name="Alikhan N.F."/>
            <person name="Baker D."/>
            <person name="Gharbi K."/>
            <person name="Hall N."/>
            <person name="Watson M."/>
            <person name="Adriaenssens E.M."/>
            <person name="Foster-Nyarko E."/>
            <person name="Jarju S."/>
            <person name="Secka A."/>
            <person name="Antonio M."/>
            <person name="Oren A."/>
            <person name="Chaudhuri R.R."/>
            <person name="La Ragione R."/>
            <person name="Hildebrand F."/>
            <person name="Pallen M.J."/>
        </authorList>
    </citation>
    <scope>NUCLEOTIDE SEQUENCE</scope>
    <source>
        <strain evidence="1">ChiSjej2B20-17149</strain>
    </source>
</reference>
<gene>
    <name evidence="1" type="ORF">K8W20_23365</name>
</gene>
<dbReference type="Proteomes" id="UP000752172">
    <property type="component" value="Unassembled WGS sequence"/>
</dbReference>
<reference evidence="1" key="2">
    <citation type="submission" date="2021-09" db="EMBL/GenBank/DDBJ databases">
        <authorList>
            <person name="Gilroy R."/>
        </authorList>
    </citation>
    <scope>NUCLEOTIDE SEQUENCE</scope>
    <source>
        <strain evidence="1">ChiSjej2B20-17149</strain>
    </source>
</reference>
<evidence type="ECO:0000313" key="1">
    <source>
        <dbReference type="EMBL" id="HJH21632.1"/>
    </source>
</evidence>
<accession>A0A921TA93</accession>
<protein>
    <submittedName>
        <fullName evidence="1">Uncharacterized protein</fullName>
    </submittedName>
</protein>
<name>A0A921TA93_9PSED</name>
<dbReference type="RefSeq" id="WP_278918245.1">
    <property type="nucleotide sequence ID" value="NZ_DYTS01000402.1"/>
</dbReference>